<dbReference type="Pfam" id="PF12833">
    <property type="entry name" value="HTH_18"/>
    <property type="match status" value="1"/>
</dbReference>
<evidence type="ECO:0000256" key="1">
    <source>
        <dbReference type="ARBA" id="ARBA00023015"/>
    </source>
</evidence>
<accession>A0ABV8GU87</accession>
<dbReference type="Proteomes" id="UP001595851">
    <property type="component" value="Unassembled WGS sequence"/>
</dbReference>
<dbReference type="Gene3D" id="1.10.10.60">
    <property type="entry name" value="Homeodomain-like"/>
    <property type="match status" value="2"/>
</dbReference>
<sequence length="275" mass="29300">MSALSRTCRDTASPQGREAPDGQAAVWLWPGRALYAGPSLRLGPHSGAVACVAVGVDAPFTVRRTPDGEVRARTALVPPRVRHHLIAGGERMAFLYLDPGSAEDRACRARFAAGDHGVLTGHESEAGLLVRAAAISAHSPDQEIAAWTAEATGHVAASFTDPRIAAAMRRLIGADEPLPAALLAAEFGLSESRFLRLFSERTGTSYRRFRLWAQMHRAARALAEGANLTRAAADGYFASPSHFSTAFHAMFGLPPSALLSRSLTIRCLDPVGLTR</sequence>
<reference evidence="6" key="1">
    <citation type="journal article" date="2019" name="Int. J. Syst. Evol. Microbiol.">
        <title>The Global Catalogue of Microorganisms (GCM) 10K type strain sequencing project: providing services to taxonomists for standard genome sequencing and annotation.</title>
        <authorList>
            <consortium name="The Broad Institute Genomics Platform"/>
            <consortium name="The Broad Institute Genome Sequencing Center for Infectious Disease"/>
            <person name="Wu L."/>
            <person name="Ma J."/>
        </authorList>
    </citation>
    <scope>NUCLEOTIDE SEQUENCE [LARGE SCALE GENOMIC DNA]</scope>
    <source>
        <strain evidence="6">TBRC 1276</strain>
    </source>
</reference>
<evidence type="ECO:0000313" key="6">
    <source>
        <dbReference type="Proteomes" id="UP001595851"/>
    </source>
</evidence>
<feature type="region of interest" description="Disordered" evidence="3">
    <location>
        <begin position="1"/>
        <end position="21"/>
    </location>
</feature>
<evidence type="ECO:0000313" key="5">
    <source>
        <dbReference type="EMBL" id="MFC4015897.1"/>
    </source>
</evidence>
<dbReference type="SMART" id="SM00342">
    <property type="entry name" value="HTH_ARAC"/>
    <property type="match status" value="1"/>
</dbReference>
<organism evidence="5 6">
    <name type="scientific">Nonomuraea purpurea</name>
    <dbReference type="NCBI Taxonomy" id="1849276"/>
    <lineage>
        <taxon>Bacteria</taxon>
        <taxon>Bacillati</taxon>
        <taxon>Actinomycetota</taxon>
        <taxon>Actinomycetes</taxon>
        <taxon>Streptosporangiales</taxon>
        <taxon>Streptosporangiaceae</taxon>
        <taxon>Nonomuraea</taxon>
    </lineage>
</organism>
<dbReference type="InterPro" id="IPR018060">
    <property type="entry name" value="HTH_AraC"/>
</dbReference>
<name>A0ABV8GU87_9ACTN</name>
<proteinExistence type="predicted"/>
<evidence type="ECO:0000259" key="4">
    <source>
        <dbReference type="PROSITE" id="PS01124"/>
    </source>
</evidence>
<dbReference type="PANTHER" id="PTHR11019">
    <property type="entry name" value="HTH-TYPE TRANSCRIPTIONAL REGULATOR NIMR"/>
    <property type="match status" value="1"/>
</dbReference>
<dbReference type="RefSeq" id="WP_379535699.1">
    <property type="nucleotide sequence ID" value="NZ_JBHSBI010000052.1"/>
</dbReference>
<evidence type="ECO:0000256" key="3">
    <source>
        <dbReference type="SAM" id="MobiDB-lite"/>
    </source>
</evidence>
<keyword evidence="2" id="KW-0804">Transcription</keyword>
<dbReference type="PANTHER" id="PTHR11019:SF159">
    <property type="entry name" value="TRANSCRIPTIONAL REGULATOR-RELATED"/>
    <property type="match status" value="1"/>
</dbReference>
<keyword evidence="1" id="KW-0805">Transcription regulation</keyword>
<gene>
    <name evidence="5" type="ORF">ACFOY2_52410</name>
</gene>
<dbReference type="SUPFAM" id="SSF46689">
    <property type="entry name" value="Homeodomain-like"/>
    <property type="match status" value="2"/>
</dbReference>
<feature type="domain" description="HTH araC/xylS-type" evidence="4">
    <location>
        <begin position="162"/>
        <end position="261"/>
    </location>
</feature>
<dbReference type="PROSITE" id="PS01124">
    <property type="entry name" value="HTH_ARAC_FAMILY_2"/>
    <property type="match status" value="1"/>
</dbReference>
<protein>
    <submittedName>
        <fullName evidence="5">Helix-turn-helix domain-containing protein</fullName>
    </submittedName>
</protein>
<keyword evidence="6" id="KW-1185">Reference proteome</keyword>
<comment type="caution">
    <text evidence="5">The sequence shown here is derived from an EMBL/GenBank/DDBJ whole genome shotgun (WGS) entry which is preliminary data.</text>
</comment>
<dbReference type="EMBL" id="JBHSBI010000052">
    <property type="protein sequence ID" value="MFC4015897.1"/>
    <property type="molecule type" value="Genomic_DNA"/>
</dbReference>
<evidence type="ECO:0000256" key="2">
    <source>
        <dbReference type="ARBA" id="ARBA00023163"/>
    </source>
</evidence>
<dbReference type="InterPro" id="IPR009057">
    <property type="entry name" value="Homeodomain-like_sf"/>
</dbReference>